<accession>A0A8B2P1D2</accession>
<protein>
    <submittedName>
        <fullName evidence="7">ABC transporter ATP-binding protein</fullName>
    </submittedName>
</protein>
<keyword evidence="3" id="KW-0813">Transport</keyword>
<dbReference type="Pfam" id="PF08402">
    <property type="entry name" value="TOBE_2"/>
    <property type="match status" value="1"/>
</dbReference>
<feature type="domain" description="ABC transporter" evidence="6">
    <location>
        <begin position="11"/>
        <end position="241"/>
    </location>
</feature>
<proteinExistence type="inferred from homology"/>
<evidence type="ECO:0000259" key="6">
    <source>
        <dbReference type="PROSITE" id="PS50893"/>
    </source>
</evidence>
<dbReference type="Proteomes" id="UP000249590">
    <property type="component" value="Unassembled WGS sequence"/>
</dbReference>
<organism evidence="7 8">
    <name type="scientific">Acuticoccus sediminis</name>
    <dbReference type="NCBI Taxonomy" id="2184697"/>
    <lineage>
        <taxon>Bacteria</taxon>
        <taxon>Pseudomonadati</taxon>
        <taxon>Pseudomonadota</taxon>
        <taxon>Alphaproteobacteria</taxon>
        <taxon>Hyphomicrobiales</taxon>
        <taxon>Amorphaceae</taxon>
        <taxon>Acuticoccus</taxon>
    </lineage>
</organism>
<dbReference type="PROSITE" id="PS00211">
    <property type="entry name" value="ABC_TRANSPORTER_1"/>
    <property type="match status" value="1"/>
</dbReference>
<name>A0A8B2P1D2_9HYPH</name>
<dbReference type="PROSITE" id="PS50893">
    <property type="entry name" value="ABC_TRANSPORTER_2"/>
    <property type="match status" value="1"/>
</dbReference>
<keyword evidence="8" id="KW-1185">Reference proteome</keyword>
<dbReference type="OrthoDB" id="9802264at2"/>
<evidence type="ECO:0000256" key="1">
    <source>
        <dbReference type="ARBA" id="ARBA00004417"/>
    </source>
</evidence>
<comment type="caution">
    <text evidence="7">The sequence shown here is derived from an EMBL/GenBank/DDBJ whole genome shotgun (WGS) entry which is preliminary data.</text>
</comment>
<comment type="similarity">
    <text evidence="2">Belongs to the ABC transporter superfamily.</text>
</comment>
<keyword evidence="5 7" id="KW-0067">ATP-binding</keyword>
<dbReference type="GO" id="GO:0016887">
    <property type="term" value="F:ATP hydrolysis activity"/>
    <property type="evidence" value="ECO:0007669"/>
    <property type="project" value="InterPro"/>
</dbReference>
<evidence type="ECO:0000313" key="8">
    <source>
        <dbReference type="Proteomes" id="UP000249590"/>
    </source>
</evidence>
<dbReference type="PANTHER" id="PTHR42781">
    <property type="entry name" value="SPERMIDINE/PUTRESCINE IMPORT ATP-BINDING PROTEIN POTA"/>
    <property type="match status" value="1"/>
</dbReference>
<dbReference type="AlphaFoldDB" id="A0A8B2P1D2"/>
<evidence type="ECO:0000256" key="4">
    <source>
        <dbReference type="ARBA" id="ARBA00022741"/>
    </source>
</evidence>
<dbReference type="GO" id="GO:0043190">
    <property type="term" value="C:ATP-binding cassette (ABC) transporter complex"/>
    <property type="evidence" value="ECO:0007669"/>
    <property type="project" value="InterPro"/>
</dbReference>
<dbReference type="SMART" id="SM00382">
    <property type="entry name" value="AAA"/>
    <property type="match status" value="1"/>
</dbReference>
<comment type="subcellular location">
    <subcellularLocation>
        <location evidence="1">Cell inner membrane</location>
        <topology evidence="1">Peripheral membrane protein</topology>
    </subcellularLocation>
</comment>
<dbReference type="InterPro" id="IPR003593">
    <property type="entry name" value="AAA+_ATPase"/>
</dbReference>
<dbReference type="SUPFAM" id="SSF52540">
    <property type="entry name" value="P-loop containing nucleoside triphosphate hydrolases"/>
    <property type="match status" value="1"/>
</dbReference>
<sequence>MRRTTMEEYAVEAVGLSKSYGSVRALKSVDVQIAKGEYFVLLGPSGGGKTTLLRLIGGFLKPTSGDIRINGKSVARLPPNKRPTSMVFQSYALFPHMTVAENIGYGLKIKRIAKHEIDRRVDEMLGVVGLSGFGGRRTFELSGGQQQRVQLARALVLESDIILLDEPLAALDAKLRKDMCFWLKQLQERLGITFIHVTHNQEEAMSVGDRLAIVSGGELVEAGTVRELYETPRKRFTADFIGENNILDGTVAGVADGVARLDLGVATVPVPATEPVVPGTDAALSVRSELMRVSDAAGSGPSLPVTYVERFYLGLVTRHQVRLADGREINVRSVSDRDTTPEIAPGAPAFVTWDVDAGRLHTS</sequence>
<dbReference type="Gene3D" id="3.40.50.300">
    <property type="entry name" value="P-loop containing nucleotide triphosphate hydrolases"/>
    <property type="match status" value="1"/>
</dbReference>
<dbReference type="InterPro" id="IPR027417">
    <property type="entry name" value="P-loop_NTPase"/>
</dbReference>
<evidence type="ECO:0000256" key="3">
    <source>
        <dbReference type="ARBA" id="ARBA00022448"/>
    </source>
</evidence>
<evidence type="ECO:0000313" key="7">
    <source>
        <dbReference type="EMBL" id="RAI04265.1"/>
    </source>
</evidence>
<evidence type="ECO:0000256" key="2">
    <source>
        <dbReference type="ARBA" id="ARBA00005417"/>
    </source>
</evidence>
<reference evidence="7 8" key="1">
    <citation type="submission" date="2018-05" db="EMBL/GenBank/DDBJ databases">
        <title>Acuticoccus sediminis sp. nov., isolated from deep-sea sediment of Indian Ocean.</title>
        <authorList>
            <person name="Liu X."/>
            <person name="Lai Q."/>
            <person name="Du Y."/>
            <person name="Sun F."/>
            <person name="Zhang X."/>
            <person name="Wang S."/>
            <person name="Shao Z."/>
        </authorList>
    </citation>
    <scope>NUCLEOTIDE SEQUENCE [LARGE SCALE GENOMIC DNA]</scope>
    <source>
        <strain evidence="7 8">PTG4-2</strain>
    </source>
</reference>
<dbReference type="GO" id="GO:0140359">
    <property type="term" value="F:ABC-type transporter activity"/>
    <property type="evidence" value="ECO:0007669"/>
    <property type="project" value="UniProtKB-ARBA"/>
</dbReference>
<keyword evidence="4" id="KW-0547">Nucleotide-binding</keyword>
<dbReference type="InterPro" id="IPR008995">
    <property type="entry name" value="Mo/tungstate-bd_C_term_dom"/>
</dbReference>
<gene>
    <name evidence="7" type="ORF">DLJ53_07430</name>
</gene>
<dbReference type="InterPro" id="IPR050093">
    <property type="entry name" value="ABC_SmlMolc_Importer"/>
</dbReference>
<dbReference type="PANTHER" id="PTHR42781:SF4">
    <property type="entry name" value="SPERMIDINE_PUTRESCINE IMPORT ATP-BINDING PROTEIN POTA"/>
    <property type="match status" value="1"/>
</dbReference>
<dbReference type="SUPFAM" id="SSF50331">
    <property type="entry name" value="MOP-like"/>
    <property type="match status" value="1"/>
</dbReference>
<dbReference type="FunFam" id="3.40.50.300:FF:000042">
    <property type="entry name" value="Maltose/maltodextrin ABC transporter, ATP-binding protein"/>
    <property type="match status" value="1"/>
</dbReference>
<dbReference type="Gene3D" id="2.40.50.100">
    <property type="match status" value="1"/>
</dbReference>
<dbReference type="InterPro" id="IPR003439">
    <property type="entry name" value="ABC_transporter-like_ATP-bd"/>
</dbReference>
<dbReference type="GO" id="GO:0005524">
    <property type="term" value="F:ATP binding"/>
    <property type="evidence" value="ECO:0007669"/>
    <property type="project" value="UniProtKB-KW"/>
</dbReference>
<dbReference type="InterPro" id="IPR017871">
    <property type="entry name" value="ABC_transporter-like_CS"/>
</dbReference>
<dbReference type="EMBL" id="QHHQ01000001">
    <property type="protein sequence ID" value="RAI04265.1"/>
    <property type="molecule type" value="Genomic_DNA"/>
</dbReference>
<evidence type="ECO:0000256" key="5">
    <source>
        <dbReference type="ARBA" id="ARBA00022840"/>
    </source>
</evidence>
<dbReference type="Pfam" id="PF00005">
    <property type="entry name" value="ABC_tran"/>
    <property type="match status" value="1"/>
</dbReference>
<dbReference type="InterPro" id="IPR013611">
    <property type="entry name" value="Transp-assoc_OB_typ2"/>
</dbReference>